<reference evidence="4 5" key="1">
    <citation type="journal article" date="2023" name="Elife">
        <title>Identification of key yeast species and microbe-microbe interactions impacting larval growth of Drosophila in the wild.</title>
        <authorList>
            <person name="Mure A."/>
            <person name="Sugiura Y."/>
            <person name="Maeda R."/>
            <person name="Honda K."/>
            <person name="Sakurai N."/>
            <person name="Takahashi Y."/>
            <person name="Watada M."/>
            <person name="Katoh T."/>
            <person name="Gotoh A."/>
            <person name="Gotoh Y."/>
            <person name="Taniguchi I."/>
            <person name="Nakamura K."/>
            <person name="Hayashi T."/>
            <person name="Katayama T."/>
            <person name="Uemura T."/>
            <person name="Hattori Y."/>
        </authorList>
    </citation>
    <scope>NUCLEOTIDE SEQUENCE [LARGE SCALE GENOMIC DNA]</scope>
    <source>
        <strain evidence="4 5">SC-9</strain>
    </source>
</reference>
<protein>
    <recommendedName>
        <fullName evidence="2">Phospholipid scramblase</fullName>
    </recommendedName>
</protein>
<comment type="caution">
    <text evidence="4">The sequence shown here is derived from an EMBL/GenBank/DDBJ whole genome shotgun (WGS) entry which is preliminary data.</text>
</comment>
<dbReference type="EMBL" id="BTFZ01000004">
    <property type="protein sequence ID" value="GMM35024.1"/>
    <property type="molecule type" value="Genomic_DNA"/>
</dbReference>
<comment type="similarity">
    <text evidence="1 2">Belongs to the phospholipid scramblase family.</text>
</comment>
<accession>A0AAV5QKR3</accession>
<evidence type="ECO:0000256" key="1">
    <source>
        <dbReference type="ARBA" id="ARBA00005350"/>
    </source>
</evidence>
<dbReference type="PANTHER" id="PTHR23248">
    <property type="entry name" value="PHOSPHOLIPID SCRAMBLASE-RELATED"/>
    <property type="match status" value="1"/>
</dbReference>
<dbReference type="AlphaFoldDB" id="A0AAV5QKR3"/>
<organism evidence="4 5">
    <name type="scientific">Saccharomycopsis crataegensis</name>
    <dbReference type="NCBI Taxonomy" id="43959"/>
    <lineage>
        <taxon>Eukaryota</taxon>
        <taxon>Fungi</taxon>
        <taxon>Dikarya</taxon>
        <taxon>Ascomycota</taxon>
        <taxon>Saccharomycotina</taxon>
        <taxon>Saccharomycetes</taxon>
        <taxon>Saccharomycopsidaceae</taxon>
        <taxon>Saccharomycopsis</taxon>
    </lineage>
</organism>
<dbReference type="RefSeq" id="XP_064852024.1">
    <property type="nucleotide sequence ID" value="XM_064995952.1"/>
</dbReference>
<dbReference type="GO" id="GO:0005886">
    <property type="term" value="C:plasma membrane"/>
    <property type="evidence" value="ECO:0007669"/>
    <property type="project" value="TreeGrafter"/>
</dbReference>
<dbReference type="PANTHER" id="PTHR23248:SF9">
    <property type="entry name" value="PHOSPHOLIPID SCRAMBLASE"/>
    <property type="match status" value="1"/>
</dbReference>
<sequence length="380" mass="43808">MFKSTLSSGNNVRSILSSSRGSTILVSRYSSIRQVLLFGGIGEYYDNGRPRMTREFSSSHGIHHPLPKYDSSRHYPRQRKRSNYREERQITPQGGYQIENNVLKHNIYPPSYRNSQETAAESYITDSCYRMMHEPFVALQRTIEFANLFLGFEQANQYKLLNPQGQEIGYLKERDFGIRKMIMRQVAGLHRPFDVDLIDLNGNVVMNFKRGFSWINSRVRVRVPKVPFIEGTTKSTNDEDWIILGESIQQWHLWQRNYNLFSYSPQNDEFTQFGRINAPFLSYDFTVRDEQTEVVSAINRTWGGIGLEFFTDVATYIVRLNRQAMANDENIMGGEMIKPGEMTLSERAVVIANTISVDFDYFSRHSKNSNGGLISFGGGD</sequence>
<feature type="region of interest" description="Disordered" evidence="3">
    <location>
        <begin position="55"/>
        <end position="91"/>
    </location>
</feature>
<proteinExistence type="inferred from homology"/>
<evidence type="ECO:0000313" key="4">
    <source>
        <dbReference type="EMBL" id="GMM35024.1"/>
    </source>
</evidence>
<evidence type="ECO:0000256" key="3">
    <source>
        <dbReference type="SAM" id="MobiDB-lite"/>
    </source>
</evidence>
<dbReference type="Pfam" id="PF03803">
    <property type="entry name" value="Scramblase"/>
    <property type="match status" value="1"/>
</dbReference>
<dbReference type="InterPro" id="IPR005552">
    <property type="entry name" value="Scramblase"/>
</dbReference>
<dbReference type="GeneID" id="90073003"/>
<gene>
    <name evidence="4" type="ORF">DASC09_023490</name>
</gene>
<dbReference type="GO" id="GO:0017128">
    <property type="term" value="F:phospholipid scramblase activity"/>
    <property type="evidence" value="ECO:0007669"/>
    <property type="project" value="InterPro"/>
</dbReference>
<evidence type="ECO:0000256" key="2">
    <source>
        <dbReference type="RuleBase" id="RU363116"/>
    </source>
</evidence>
<evidence type="ECO:0000313" key="5">
    <source>
        <dbReference type="Proteomes" id="UP001360560"/>
    </source>
</evidence>
<name>A0AAV5QKR3_9ASCO</name>
<dbReference type="Proteomes" id="UP001360560">
    <property type="component" value="Unassembled WGS sequence"/>
</dbReference>
<keyword evidence="5" id="KW-1185">Reference proteome</keyword>